<proteinExistence type="predicted"/>
<dbReference type="AlphaFoldDB" id="A0A673X4Y1"/>
<evidence type="ECO:0000313" key="2">
    <source>
        <dbReference type="Ensembl" id="ENSSTUP00000016007.1"/>
    </source>
</evidence>
<dbReference type="Proteomes" id="UP000472277">
    <property type="component" value="Chromosome 23"/>
</dbReference>
<protein>
    <submittedName>
        <fullName evidence="2">Uncharacterized protein</fullName>
    </submittedName>
</protein>
<dbReference type="Ensembl" id="ENSSTUT00000016879.1">
    <property type="protein sequence ID" value="ENSSTUP00000016007.1"/>
    <property type="gene ID" value="ENSSTUG00000007308.1"/>
</dbReference>
<reference evidence="2" key="2">
    <citation type="submission" date="2025-09" db="UniProtKB">
        <authorList>
            <consortium name="Ensembl"/>
        </authorList>
    </citation>
    <scope>IDENTIFICATION</scope>
</reference>
<sequence>MSGPNGEPNISTDDDVIMEINSCLDDLEERNHSLNDKLHELFGEEDKLSYLYSPQLPP</sequence>
<dbReference type="InParanoid" id="A0A673X4Y1"/>
<name>A0A673X4Y1_SALTR</name>
<keyword evidence="3" id="KW-1185">Reference proteome</keyword>
<accession>A0A673X4Y1</accession>
<evidence type="ECO:0000313" key="3">
    <source>
        <dbReference type="Proteomes" id="UP000472277"/>
    </source>
</evidence>
<dbReference type="GeneTree" id="ENSGT00990000211885"/>
<feature type="coiled-coil region" evidence="1">
    <location>
        <begin position="17"/>
        <end position="44"/>
    </location>
</feature>
<organism evidence="2 3">
    <name type="scientific">Salmo trutta</name>
    <name type="common">Brown trout</name>
    <dbReference type="NCBI Taxonomy" id="8032"/>
    <lineage>
        <taxon>Eukaryota</taxon>
        <taxon>Metazoa</taxon>
        <taxon>Chordata</taxon>
        <taxon>Craniata</taxon>
        <taxon>Vertebrata</taxon>
        <taxon>Euteleostomi</taxon>
        <taxon>Actinopterygii</taxon>
        <taxon>Neopterygii</taxon>
        <taxon>Teleostei</taxon>
        <taxon>Protacanthopterygii</taxon>
        <taxon>Salmoniformes</taxon>
        <taxon>Salmonidae</taxon>
        <taxon>Salmoninae</taxon>
        <taxon>Salmo</taxon>
    </lineage>
</organism>
<evidence type="ECO:0000256" key="1">
    <source>
        <dbReference type="SAM" id="Coils"/>
    </source>
</evidence>
<reference evidence="2" key="1">
    <citation type="submission" date="2025-08" db="UniProtKB">
        <authorList>
            <consortium name="Ensembl"/>
        </authorList>
    </citation>
    <scope>IDENTIFICATION</scope>
</reference>
<keyword evidence="1" id="KW-0175">Coiled coil</keyword>
<dbReference type="Pfam" id="PF03670">
    <property type="entry name" value="UPF0184"/>
    <property type="match status" value="1"/>
</dbReference>